<dbReference type="InterPro" id="IPR003594">
    <property type="entry name" value="HATPase_dom"/>
</dbReference>
<dbReference type="InterPro" id="IPR017205">
    <property type="entry name" value="Sig_transdc_His_kinase_ChrS"/>
</dbReference>
<dbReference type="PANTHER" id="PTHR24421:SF62">
    <property type="entry name" value="SENSORY TRANSDUCTION HISTIDINE KINASE"/>
    <property type="match status" value="1"/>
</dbReference>
<keyword evidence="8" id="KW-1185">Reference proteome</keyword>
<feature type="coiled-coil region" evidence="4">
    <location>
        <begin position="141"/>
        <end position="171"/>
    </location>
</feature>
<dbReference type="STRING" id="1736691.SAMN06295964_3033"/>
<keyword evidence="5" id="KW-1133">Transmembrane helix</keyword>
<dbReference type="PIRSF" id="PIRSF037434">
    <property type="entry name" value="STHK_ChrS"/>
    <property type="match status" value="1"/>
</dbReference>
<dbReference type="InterPro" id="IPR011712">
    <property type="entry name" value="Sig_transdc_His_kin_sub3_dim/P"/>
</dbReference>
<dbReference type="Pfam" id="PF07730">
    <property type="entry name" value="HisKA_3"/>
    <property type="match status" value="1"/>
</dbReference>
<evidence type="ECO:0000256" key="5">
    <source>
        <dbReference type="SAM" id="Phobius"/>
    </source>
</evidence>
<sequence length="379" mass="39832">MSLHALVVALIAILVLNSTDGTLAHGVAVLSLSTLFAATYVLGVLPDGALPEPGRRGTWWIGALTLEWLALLWLSVEATYLVFALFFLYLRLLGTVRGIVAVIGTTLVAICAFGLHRGFDVAGIVGPVLGAGVAIVIGLGYEALNREVARRQRLIEELTRTRDQLAVAEHAAGVVAERERLAREIHDTVSQSLSSVIMLLHAAQRSGPGTEKGGERLEQARQAATEALAETREFIHALAPPALRNAGIGDALVRLGARTRDTTGLQVEVAVPEDTGIVPTPVETALLRIAQGAIANVIQHAHATRVDLTLTRLDDEIILDIVDAGVGFDPAHLGTLGDGSTSFGLAAMQERATSLGGRLVVESRPGHGTSVVASFAVAP</sequence>
<dbReference type="Gene3D" id="1.20.5.1930">
    <property type="match status" value="1"/>
</dbReference>
<keyword evidence="1" id="KW-0808">Transferase</keyword>
<dbReference type="EMBL" id="LT796768">
    <property type="protein sequence ID" value="SKB10001.1"/>
    <property type="molecule type" value="Genomic_DNA"/>
</dbReference>
<dbReference type="GO" id="GO:0046983">
    <property type="term" value="F:protein dimerization activity"/>
    <property type="evidence" value="ECO:0007669"/>
    <property type="project" value="InterPro"/>
</dbReference>
<keyword evidence="5" id="KW-0812">Transmembrane</keyword>
<dbReference type="OrthoDB" id="144293at2"/>
<dbReference type="CDD" id="cd16917">
    <property type="entry name" value="HATPase_UhpB-NarQ-NarX-like"/>
    <property type="match status" value="1"/>
</dbReference>
<dbReference type="SUPFAM" id="SSF55874">
    <property type="entry name" value="ATPase domain of HSP90 chaperone/DNA topoisomerase II/histidine kinase"/>
    <property type="match status" value="1"/>
</dbReference>
<feature type="transmembrane region" description="Helical" evidence="5">
    <location>
        <begin position="96"/>
        <end position="115"/>
    </location>
</feature>
<dbReference type="Pfam" id="PF02518">
    <property type="entry name" value="HATPase_c"/>
    <property type="match status" value="1"/>
</dbReference>
<evidence type="ECO:0000259" key="6">
    <source>
        <dbReference type="PROSITE" id="PS50109"/>
    </source>
</evidence>
<dbReference type="InterPro" id="IPR036890">
    <property type="entry name" value="HATPase_C_sf"/>
</dbReference>
<gene>
    <name evidence="7" type="ORF">SAMN06295964_3033</name>
</gene>
<dbReference type="AlphaFoldDB" id="A0A1T4Z8S2"/>
<dbReference type="InterPro" id="IPR005467">
    <property type="entry name" value="His_kinase_dom"/>
</dbReference>
<name>A0A1T4Z8S2_9ACTN</name>
<reference evidence="8" key="1">
    <citation type="submission" date="2017-02" db="EMBL/GenBank/DDBJ databases">
        <authorList>
            <person name="Varghese N."/>
            <person name="Submissions S."/>
        </authorList>
    </citation>
    <scope>NUCLEOTIDE SEQUENCE [LARGE SCALE GENOMIC DNA]</scope>
    <source>
        <strain evidence="8">9H-4</strain>
    </source>
</reference>
<dbReference type="GO" id="GO:0000155">
    <property type="term" value="F:phosphorelay sensor kinase activity"/>
    <property type="evidence" value="ECO:0007669"/>
    <property type="project" value="InterPro"/>
</dbReference>
<evidence type="ECO:0000256" key="3">
    <source>
        <dbReference type="ARBA" id="ARBA00023012"/>
    </source>
</evidence>
<proteinExistence type="predicted"/>
<evidence type="ECO:0000256" key="1">
    <source>
        <dbReference type="ARBA" id="ARBA00022679"/>
    </source>
</evidence>
<dbReference type="GO" id="GO:0016020">
    <property type="term" value="C:membrane"/>
    <property type="evidence" value="ECO:0007669"/>
    <property type="project" value="InterPro"/>
</dbReference>
<evidence type="ECO:0000256" key="2">
    <source>
        <dbReference type="ARBA" id="ARBA00022777"/>
    </source>
</evidence>
<feature type="transmembrane region" description="Helical" evidence="5">
    <location>
        <begin position="121"/>
        <end position="144"/>
    </location>
</feature>
<dbReference type="Gene3D" id="3.30.565.10">
    <property type="entry name" value="Histidine kinase-like ATPase, C-terminal domain"/>
    <property type="match status" value="1"/>
</dbReference>
<accession>A0A1T4Z8S2</accession>
<evidence type="ECO:0000256" key="4">
    <source>
        <dbReference type="SAM" id="Coils"/>
    </source>
</evidence>
<keyword evidence="4" id="KW-0175">Coiled coil</keyword>
<dbReference type="PANTHER" id="PTHR24421">
    <property type="entry name" value="NITRATE/NITRITE SENSOR PROTEIN NARX-RELATED"/>
    <property type="match status" value="1"/>
</dbReference>
<dbReference type="SMART" id="SM00387">
    <property type="entry name" value="HATPase_c"/>
    <property type="match status" value="1"/>
</dbReference>
<evidence type="ECO:0000313" key="7">
    <source>
        <dbReference type="EMBL" id="SKB10001.1"/>
    </source>
</evidence>
<dbReference type="Proteomes" id="UP000191040">
    <property type="component" value="Chromosome I"/>
</dbReference>
<dbReference type="InterPro" id="IPR050482">
    <property type="entry name" value="Sensor_HK_TwoCompSys"/>
</dbReference>
<keyword evidence="2 7" id="KW-0418">Kinase</keyword>
<protein>
    <submittedName>
        <fullName evidence="7">Signal transduction histidine kinase</fullName>
    </submittedName>
</protein>
<dbReference type="PROSITE" id="PS50109">
    <property type="entry name" value="HIS_KIN"/>
    <property type="match status" value="1"/>
</dbReference>
<keyword evidence="5" id="KW-0472">Membrane</keyword>
<organism evidence="7 8">
    <name type="scientific">Aeromicrobium choanae</name>
    <dbReference type="NCBI Taxonomy" id="1736691"/>
    <lineage>
        <taxon>Bacteria</taxon>
        <taxon>Bacillati</taxon>
        <taxon>Actinomycetota</taxon>
        <taxon>Actinomycetes</taxon>
        <taxon>Propionibacteriales</taxon>
        <taxon>Nocardioidaceae</taxon>
        <taxon>Aeromicrobium</taxon>
    </lineage>
</organism>
<evidence type="ECO:0000313" key="8">
    <source>
        <dbReference type="Proteomes" id="UP000191040"/>
    </source>
</evidence>
<feature type="domain" description="Histidine kinase" evidence="6">
    <location>
        <begin position="180"/>
        <end position="379"/>
    </location>
</feature>
<keyword evidence="3" id="KW-0902">Two-component regulatory system</keyword>
<feature type="transmembrane region" description="Helical" evidence="5">
    <location>
        <begin position="68"/>
        <end position="89"/>
    </location>
</feature>